<sequence length="254" mass="28473">MDAGIPGPSRPKRRLTDYEKKRPLSIAEQVELLNISESDEEPFVESESEYEPEQGETSSSEEDDLEPEPGASSRKEGEDRKDGDLTSHENTIYHKEAITVAMNFMKTHENLEKQIINILDVRRCEQVQQNRDKLKAIRQSIIFLGRQNIPLRGHKINLDVIVASEINEGADGPAGHSGNFPKGRFGPSQKRIIFDSCWLSPVAGHETCPAILLPAIRSGPSTIQKQHGKTIFYLPLLHVICAKLTYLSFTIIDC</sequence>
<keyword evidence="3" id="KW-1185">Reference proteome</keyword>
<evidence type="ECO:0000313" key="3">
    <source>
        <dbReference type="Proteomes" id="UP001153737"/>
    </source>
</evidence>
<protein>
    <submittedName>
        <fullName evidence="2">Uncharacterized protein</fullName>
    </submittedName>
</protein>
<reference evidence="2" key="2">
    <citation type="submission" date="2022-10" db="EMBL/GenBank/DDBJ databases">
        <authorList>
            <consortium name="ENA_rothamsted_submissions"/>
            <consortium name="culmorum"/>
            <person name="King R."/>
        </authorList>
    </citation>
    <scope>NUCLEOTIDE SEQUENCE</scope>
</reference>
<gene>
    <name evidence="2" type="ORF">PHAECO_LOCUS9670</name>
</gene>
<feature type="region of interest" description="Disordered" evidence="1">
    <location>
        <begin position="1"/>
        <end position="89"/>
    </location>
</feature>
<dbReference type="OrthoDB" id="6770405at2759"/>
<reference evidence="2" key="1">
    <citation type="submission" date="2022-01" db="EMBL/GenBank/DDBJ databases">
        <authorList>
            <person name="King R."/>
        </authorList>
    </citation>
    <scope>NUCLEOTIDE SEQUENCE</scope>
</reference>
<dbReference type="AlphaFoldDB" id="A0A9N9SL40"/>
<evidence type="ECO:0000313" key="2">
    <source>
        <dbReference type="EMBL" id="CAG9822133.1"/>
    </source>
</evidence>
<accession>A0A9N9SL40</accession>
<organism evidence="2 3">
    <name type="scientific">Phaedon cochleariae</name>
    <name type="common">Mustard beetle</name>
    <dbReference type="NCBI Taxonomy" id="80249"/>
    <lineage>
        <taxon>Eukaryota</taxon>
        <taxon>Metazoa</taxon>
        <taxon>Ecdysozoa</taxon>
        <taxon>Arthropoda</taxon>
        <taxon>Hexapoda</taxon>
        <taxon>Insecta</taxon>
        <taxon>Pterygota</taxon>
        <taxon>Neoptera</taxon>
        <taxon>Endopterygota</taxon>
        <taxon>Coleoptera</taxon>
        <taxon>Polyphaga</taxon>
        <taxon>Cucujiformia</taxon>
        <taxon>Chrysomeloidea</taxon>
        <taxon>Chrysomelidae</taxon>
        <taxon>Chrysomelinae</taxon>
        <taxon>Chrysomelini</taxon>
        <taxon>Phaedon</taxon>
    </lineage>
</organism>
<feature type="compositionally biased region" description="Acidic residues" evidence="1">
    <location>
        <begin position="37"/>
        <end position="67"/>
    </location>
</feature>
<name>A0A9N9SL40_PHACE</name>
<evidence type="ECO:0000256" key="1">
    <source>
        <dbReference type="SAM" id="MobiDB-lite"/>
    </source>
</evidence>
<proteinExistence type="predicted"/>
<dbReference type="EMBL" id="OU896711">
    <property type="protein sequence ID" value="CAG9822133.1"/>
    <property type="molecule type" value="Genomic_DNA"/>
</dbReference>
<feature type="compositionally biased region" description="Basic and acidic residues" evidence="1">
    <location>
        <begin position="73"/>
        <end position="89"/>
    </location>
</feature>
<dbReference type="Proteomes" id="UP001153737">
    <property type="component" value="Chromosome 5"/>
</dbReference>